<dbReference type="PANTHER" id="PTHR31499:SF11">
    <property type="entry name" value="MYB FAMILY TRANSCRIPTION FACTOR PHL8"/>
    <property type="match status" value="1"/>
</dbReference>
<feature type="region of interest" description="Disordered" evidence="1">
    <location>
        <begin position="23"/>
        <end position="59"/>
    </location>
</feature>
<proteinExistence type="predicted"/>
<evidence type="ECO:0000313" key="4">
    <source>
        <dbReference type="Proteomes" id="UP001634393"/>
    </source>
</evidence>
<name>A0ABD3TW35_9LAMI</name>
<evidence type="ECO:0000259" key="2">
    <source>
        <dbReference type="Pfam" id="PF14379"/>
    </source>
</evidence>
<gene>
    <name evidence="3" type="ORF">ACJIZ3_025169</name>
</gene>
<dbReference type="AlphaFoldDB" id="A0ABD3TW35"/>
<sequence>MRVMGIHGLTLYHLKSHLQKYRLGKSQQSQTHHQNKEQGNEENQMSHFTSKISDGSPKHINESSQIAQALQMQMEVQRKLHEQIEVQRHLQLRIEAQGKYLQSVLEKAQETISGYSSCSIEVEQAKAQLSQLMSMVDSGCPSSSFSVLTESEGSILKDAKNKLLGNNGCSLESSLTSSENSERNEETPSVENYTLDNSNKGKRKSVVLSLMEMQSGDGKKSRSSIDDEVNHSEQSTSEKATRNIDLNCESLNDFDSGPEVIDLNSKGIEHFNGNF</sequence>
<dbReference type="InterPro" id="IPR046955">
    <property type="entry name" value="PHR1-like"/>
</dbReference>
<dbReference type="Proteomes" id="UP001634393">
    <property type="component" value="Unassembled WGS sequence"/>
</dbReference>
<feature type="domain" description="MYB-CC type transcription factor LHEQLE-containing" evidence="2">
    <location>
        <begin position="65"/>
        <end position="111"/>
    </location>
</feature>
<feature type="compositionally biased region" description="Polar residues" evidence="1">
    <location>
        <begin position="41"/>
        <end position="53"/>
    </location>
</feature>
<reference evidence="3 4" key="1">
    <citation type="submission" date="2024-12" db="EMBL/GenBank/DDBJ databases">
        <title>The unique morphological basis and parallel evolutionary history of personate flowers in Penstemon.</title>
        <authorList>
            <person name="Depatie T.H."/>
            <person name="Wessinger C.A."/>
        </authorList>
    </citation>
    <scope>NUCLEOTIDE SEQUENCE [LARGE SCALE GENOMIC DNA]</scope>
    <source>
        <strain evidence="3">WTNN_2</strain>
        <tissue evidence="3">Leaf</tissue>
    </source>
</reference>
<keyword evidence="4" id="KW-1185">Reference proteome</keyword>
<evidence type="ECO:0000256" key="1">
    <source>
        <dbReference type="SAM" id="MobiDB-lite"/>
    </source>
</evidence>
<accession>A0ABD3TW35</accession>
<evidence type="ECO:0000313" key="3">
    <source>
        <dbReference type="EMBL" id="KAL3840578.1"/>
    </source>
</evidence>
<feature type="region of interest" description="Disordered" evidence="1">
    <location>
        <begin position="171"/>
        <end position="198"/>
    </location>
</feature>
<organism evidence="3 4">
    <name type="scientific">Penstemon smallii</name>
    <dbReference type="NCBI Taxonomy" id="265156"/>
    <lineage>
        <taxon>Eukaryota</taxon>
        <taxon>Viridiplantae</taxon>
        <taxon>Streptophyta</taxon>
        <taxon>Embryophyta</taxon>
        <taxon>Tracheophyta</taxon>
        <taxon>Spermatophyta</taxon>
        <taxon>Magnoliopsida</taxon>
        <taxon>eudicotyledons</taxon>
        <taxon>Gunneridae</taxon>
        <taxon>Pentapetalae</taxon>
        <taxon>asterids</taxon>
        <taxon>lamiids</taxon>
        <taxon>Lamiales</taxon>
        <taxon>Plantaginaceae</taxon>
        <taxon>Cheloneae</taxon>
        <taxon>Penstemon</taxon>
    </lineage>
</organism>
<protein>
    <recommendedName>
        <fullName evidence="2">MYB-CC type transcription factor LHEQLE-containing domain-containing protein</fullName>
    </recommendedName>
</protein>
<feature type="compositionally biased region" description="Basic and acidic residues" evidence="1">
    <location>
        <begin position="217"/>
        <end position="231"/>
    </location>
</feature>
<dbReference type="Gene3D" id="1.10.10.60">
    <property type="entry name" value="Homeodomain-like"/>
    <property type="match status" value="1"/>
</dbReference>
<feature type="region of interest" description="Disordered" evidence="1">
    <location>
        <begin position="213"/>
        <end position="243"/>
    </location>
</feature>
<dbReference type="Pfam" id="PF14379">
    <property type="entry name" value="Myb_CC_LHEQLE"/>
    <property type="match status" value="1"/>
</dbReference>
<dbReference type="EMBL" id="JBJXBP010000003">
    <property type="protein sequence ID" value="KAL3840578.1"/>
    <property type="molecule type" value="Genomic_DNA"/>
</dbReference>
<dbReference type="InterPro" id="IPR025756">
    <property type="entry name" value="Myb_CC_LHEQLE"/>
</dbReference>
<comment type="caution">
    <text evidence="3">The sequence shown here is derived from an EMBL/GenBank/DDBJ whole genome shotgun (WGS) entry which is preliminary data.</text>
</comment>
<dbReference type="PANTHER" id="PTHR31499">
    <property type="entry name" value="MYB FAMILY TRANSCRIPTION FACTOR PHL11"/>
    <property type="match status" value="1"/>
</dbReference>